<evidence type="ECO:0000256" key="3">
    <source>
        <dbReference type="ARBA" id="ARBA00022801"/>
    </source>
</evidence>
<gene>
    <name evidence="6" type="ORF">DSCOOX_60750</name>
</gene>
<protein>
    <submittedName>
        <fullName evidence="6">Subtilisin proteinase</fullName>
    </submittedName>
</protein>
<dbReference type="SUPFAM" id="SSF52743">
    <property type="entry name" value="Subtilisin-like"/>
    <property type="match status" value="1"/>
</dbReference>
<keyword evidence="2" id="KW-0645">Protease</keyword>
<dbReference type="RefSeq" id="WP_155313580.1">
    <property type="nucleotide sequence ID" value="NZ_AP021879.1"/>
</dbReference>
<dbReference type="InterPro" id="IPR036852">
    <property type="entry name" value="Peptidase_S8/S53_dom_sf"/>
</dbReference>
<dbReference type="AlphaFoldDB" id="A0A5K8AJL2"/>
<dbReference type="Pfam" id="PF00082">
    <property type="entry name" value="Peptidase_S8"/>
    <property type="match status" value="1"/>
</dbReference>
<comment type="similarity">
    <text evidence="1">Belongs to the peptidase S8 family.</text>
</comment>
<dbReference type="PANTHER" id="PTHR43806">
    <property type="entry name" value="PEPTIDASE S8"/>
    <property type="match status" value="1"/>
</dbReference>
<accession>A0A5K8AJL2</accession>
<dbReference type="Gene3D" id="3.40.50.200">
    <property type="entry name" value="Peptidase S8/S53 domain"/>
    <property type="match status" value="1"/>
</dbReference>
<dbReference type="EMBL" id="AP021879">
    <property type="protein sequence ID" value="BBO92895.1"/>
    <property type="molecule type" value="Genomic_DNA"/>
</dbReference>
<keyword evidence="7" id="KW-1185">Reference proteome</keyword>
<evidence type="ECO:0000256" key="2">
    <source>
        <dbReference type="ARBA" id="ARBA00022670"/>
    </source>
</evidence>
<organism evidence="6 7">
    <name type="scientific">Desulfosarcina ovata subsp. ovata</name>
    <dbReference type="NCBI Taxonomy" id="2752305"/>
    <lineage>
        <taxon>Bacteria</taxon>
        <taxon>Pseudomonadati</taxon>
        <taxon>Thermodesulfobacteriota</taxon>
        <taxon>Desulfobacteria</taxon>
        <taxon>Desulfobacterales</taxon>
        <taxon>Desulfosarcinaceae</taxon>
        <taxon>Desulfosarcina</taxon>
    </lineage>
</organism>
<proteinExistence type="inferred from homology"/>
<feature type="domain" description="Peptidase S8/S53" evidence="5">
    <location>
        <begin position="156"/>
        <end position="489"/>
    </location>
</feature>
<evidence type="ECO:0000313" key="7">
    <source>
        <dbReference type="Proteomes" id="UP000422108"/>
    </source>
</evidence>
<dbReference type="InterPro" id="IPR000209">
    <property type="entry name" value="Peptidase_S8/S53_dom"/>
</dbReference>
<dbReference type="GO" id="GO:0006508">
    <property type="term" value="P:proteolysis"/>
    <property type="evidence" value="ECO:0007669"/>
    <property type="project" value="UniProtKB-KW"/>
</dbReference>
<keyword evidence="4" id="KW-0720">Serine protease</keyword>
<evidence type="ECO:0000313" key="6">
    <source>
        <dbReference type="EMBL" id="BBO92895.1"/>
    </source>
</evidence>
<dbReference type="GO" id="GO:0004252">
    <property type="term" value="F:serine-type endopeptidase activity"/>
    <property type="evidence" value="ECO:0007669"/>
    <property type="project" value="InterPro"/>
</dbReference>
<dbReference type="InterPro" id="IPR034074">
    <property type="entry name" value="Y4bN_pept_dom"/>
</dbReference>
<dbReference type="InterPro" id="IPR050131">
    <property type="entry name" value="Peptidase_S8_subtilisin-like"/>
</dbReference>
<dbReference type="PRINTS" id="PR00723">
    <property type="entry name" value="SUBTILISIN"/>
</dbReference>
<evidence type="ECO:0000259" key="5">
    <source>
        <dbReference type="Pfam" id="PF00082"/>
    </source>
</evidence>
<name>A0A5K8AJL2_9BACT</name>
<dbReference type="InterPro" id="IPR015500">
    <property type="entry name" value="Peptidase_S8_subtilisin-rel"/>
</dbReference>
<evidence type="ECO:0000256" key="1">
    <source>
        <dbReference type="ARBA" id="ARBA00011073"/>
    </source>
</evidence>
<dbReference type="CDD" id="cd04847">
    <property type="entry name" value="Peptidases_S8_Subtilisin_like_2"/>
    <property type="match status" value="1"/>
</dbReference>
<sequence>MKDHFLKKILEYAEENTEKGRPKNADLINSIADIRKALSIESFWQDAKSLIPDHTPQWCEIWLSNDTDAVISGFETLLKKLQLPSKTGIIRFPERAVKLVLANRDQLAQLSQLSDDIAEYRRAKSTAEFWTGLRNKDQAEWVRDLLERTRYELVPDVSVCILDTGVNNGHPIIGPVLSDVDCQAVDPSWGTHDHDKHGTLMAGIAAYGDLVEALSGNNPINLNHCLESVKILPPEGANPTELWGHITSQGISRAEIKAPDRKRIHCMAVAAADTRDQGRPSSWSGQLDQIAAGTNDDTRRLLIVSAGNADPAGWAEYPSSQLTDSIHDPGQSWNALTVGAYTELDAIQDRTFEDYNPMAPKSGLSPFSTTSLCWEDNKWPNKPEIVLEGGNLASDANGFATECDDLSLLSTYYDPQRSHFHPFNMTSAATAQGAWMAARIQAQYPEFWPETIRALLVHSASWPEGLWQQFSGDGSKTALKKLLSICGYGVPNLERALFSASNSLTLIAQAELQPFDKKRDDSGNPTSGYRTKDMHLYELPWPKDVLRGLPDETDVEMRVTLSYFIEPGPGEIGWQDRYRYASHALRFELNSPGEGKEELIKRINKASRDEEEGHPGTASASKYWRIGQARDRGSIHSDIWQGTAQELADSHIIAIYPRIGWWRERAHLKRWDRRTRYALVVSITTPEERIDLYTPVAIQVGIAVPIEIPVRAKGEQ</sequence>
<evidence type="ECO:0000256" key="4">
    <source>
        <dbReference type="ARBA" id="ARBA00022825"/>
    </source>
</evidence>
<keyword evidence="3" id="KW-0378">Hydrolase</keyword>
<dbReference type="PANTHER" id="PTHR43806:SF11">
    <property type="entry name" value="CEREVISIN-RELATED"/>
    <property type="match status" value="1"/>
</dbReference>
<reference evidence="6 7" key="1">
    <citation type="submission" date="2019-11" db="EMBL/GenBank/DDBJ databases">
        <title>Comparative genomics of hydrocarbon-degrading Desulfosarcina strains.</title>
        <authorList>
            <person name="Watanabe M."/>
            <person name="Kojima H."/>
            <person name="Fukui M."/>
        </authorList>
    </citation>
    <scope>NUCLEOTIDE SEQUENCE [LARGE SCALE GENOMIC DNA]</scope>
    <source>
        <strain evidence="7">oXyS1</strain>
    </source>
</reference>
<dbReference type="Proteomes" id="UP000422108">
    <property type="component" value="Chromosome"/>
</dbReference>